<dbReference type="InterPro" id="IPR024989">
    <property type="entry name" value="MFS_assoc_dom"/>
</dbReference>
<evidence type="ECO:0000256" key="3">
    <source>
        <dbReference type="ARBA" id="ARBA00022692"/>
    </source>
</evidence>
<evidence type="ECO:0000256" key="5">
    <source>
        <dbReference type="ARBA" id="ARBA00023136"/>
    </source>
</evidence>
<keyword evidence="5 6" id="KW-0472">Membrane</keyword>
<keyword evidence="4 6" id="KW-1133">Transmembrane helix</keyword>
<feature type="transmembrane region" description="Helical" evidence="6">
    <location>
        <begin position="386"/>
        <end position="405"/>
    </location>
</feature>
<evidence type="ECO:0000256" key="6">
    <source>
        <dbReference type="SAM" id="Phobius"/>
    </source>
</evidence>
<dbReference type="Gene3D" id="1.20.1250.20">
    <property type="entry name" value="MFS general substrate transporter like domains"/>
    <property type="match status" value="2"/>
</dbReference>
<dbReference type="InterPro" id="IPR036259">
    <property type="entry name" value="MFS_trans_sf"/>
</dbReference>
<accession>A0A7S2DT33</accession>
<feature type="transmembrane region" description="Helical" evidence="6">
    <location>
        <begin position="144"/>
        <end position="168"/>
    </location>
</feature>
<evidence type="ECO:0000256" key="1">
    <source>
        <dbReference type="ARBA" id="ARBA00004141"/>
    </source>
</evidence>
<evidence type="ECO:0000259" key="7">
    <source>
        <dbReference type="Pfam" id="PF12832"/>
    </source>
</evidence>
<evidence type="ECO:0000313" key="8">
    <source>
        <dbReference type="EMBL" id="CAD9463590.1"/>
    </source>
</evidence>
<feature type="transmembrane region" description="Helical" evidence="6">
    <location>
        <begin position="235"/>
        <end position="255"/>
    </location>
</feature>
<organism evidence="8">
    <name type="scientific">Octactis speculum</name>
    <dbReference type="NCBI Taxonomy" id="3111310"/>
    <lineage>
        <taxon>Eukaryota</taxon>
        <taxon>Sar</taxon>
        <taxon>Stramenopiles</taxon>
        <taxon>Ochrophyta</taxon>
        <taxon>Dictyochophyceae</taxon>
        <taxon>Dictyochales</taxon>
        <taxon>Dictyochaceae</taxon>
        <taxon>Octactis</taxon>
    </lineage>
</organism>
<feature type="transmembrane region" description="Helical" evidence="6">
    <location>
        <begin position="200"/>
        <end position="223"/>
    </location>
</feature>
<evidence type="ECO:0000256" key="4">
    <source>
        <dbReference type="ARBA" id="ARBA00022989"/>
    </source>
</evidence>
<feature type="transmembrane region" description="Helical" evidence="6">
    <location>
        <begin position="353"/>
        <end position="374"/>
    </location>
</feature>
<dbReference type="GO" id="GO:0016020">
    <property type="term" value="C:membrane"/>
    <property type="evidence" value="ECO:0007669"/>
    <property type="project" value="UniProtKB-SubCell"/>
</dbReference>
<comment type="similarity">
    <text evidence="2">Belongs to the major facilitator superfamily. MFSD6 family.</text>
</comment>
<name>A0A7S2DT33_9STRA</name>
<dbReference type="InterPro" id="IPR051717">
    <property type="entry name" value="MFS_MFSD6"/>
</dbReference>
<dbReference type="SUPFAM" id="SSF103473">
    <property type="entry name" value="MFS general substrate transporter"/>
    <property type="match status" value="1"/>
</dbReference>
<dbReference type="EMBL" id="HBGS01048901">
    <property type="protein sequence ID" value="CAD9463590.1"/>
    <property type="molecule type" value="Transcribed_RNA"/>
</dbReference>
<dbReference type="PANTHER" id="PTHR16172:SF41">
    <property type="entry name" value="MAJOR FACILITATOR SUPERFAMILY DOMAIN-CONTAINING PROTEIN 6-LIKE"/>
    <property type="match status" value="1"/>
</dbReference>
<dbReference type="Pfam" id="PF12832">
    <property type="entry name" value="MFS_1_like"/>
    <property type="match status" value="1"/>
</dbReference>
<gene>
    <name evidence="8" type="ORF">DSPE1174_LOCUS25435</name>
</gene>
<protein>
    <recommendedName>
        <fullName evidence="7">Major facilitator superfamily associated domain-containing protein</fullName>
    </recommendedName>
</protein>
<feature type="domain" description="Major facilitator superfamily associated" evidence="7">
    <location>
        <begin position="9"/>
        <end position="382"/>
    </location>
</feature>
<dbReference type="AlphaFoldDB" id="A0A7S2DT33"/>
<evidence type="ECO:0000256" key="2">
    <source>
        <dbReference type="ARBA" id="ARBA00005241"/>
    </source>
</evidence>
<reference evidence="8" key="1">
    <citation type="submission" date="2021-01" db="EMBL/GenBank/DDBJ databases">
        <authorList>
            <person name="Corre E."/>
            <person name="Pelletier E."/>
            <person name="Niang G."/>
            <person name="Scheremetjew M."/>
            <person name="Finn R."/>
            <person name="Kale V."/>
            <person name="Holt S."/>
            <person name="Cochrane G."/>
            <person name="Meng A."/>
            <person name="Brown T."/>
            <person name="Cohen L."/>
        </authorList>
    </citation>
    <scope>NUCLEOTIDE SEQUENCE</scope>
    <source>
        <strain evidence="8">CCMP1381</strain>
    </source>
</reference>
<feature type="transmembrane region" description="Helical" evidence="6">
    <location>
        <begin position="52"/>
        <end position="72"/>
    </location>
</feature>
<dbReference type="PANTHER" id="PTHR16172">
    <property type="entry name" value="MAJOR FACILITATOR SUPERFAMILY DOMAIN-CONTAINING PROTEIN 6-LIKE"/>
    <property type="match status" value="1"/>
</dbReference>
<keyword evidence="3 6" id="KW-0812">Transmembrane</keyword>
<proteinExistence type="inferred from homology"/>
<sequence length="434" mass="46181">MTAPWNRFAPLWLGSRGYSVTSLGAMRGISTLTKVFVQPIWAACGDTYGERATLLVSILFSSFALFLVRYVVLSGDGDGGEEMHAVYAVSLARMFRSSASAVSPVNDALVLAVLNGASAYGGSRMFGSLAWGASSLAAGVLIDWYGFGALFTFIYATSLLYACCLLTIPSMRRHKSPTATASSTMKDGFKLLWSNRSLQAVLAIEFIFSFAMATADVIVPFQFEQQFQTTRATNGIAAMISIVCGIPFFSFFGPISKALTSNRRGSTVTSGVTDFAPILQYSALIGALRFALSSQASTPFMLLATQALHGPTFAINWCASVAAVDGIARGYSDKSGLALDGDMNDSQEVRGTLLSMLTLAYYSLGNGLGGFVMSNLYDNHGPGSCHIASCGIMLLLAYGSTSHFLKRQLMTSPKRFGDYVSSLIVAEQGTQGAV</sequence>
<comment type="subcellular location">
    <subcellularLocation>
        <location evidence="1">Membrane</location>
        <topology evidence="1">Multi-pass membrane protein</topology>
    </subcellularLocation>
</comment>